<keyword evidence="3" id="KW-0862">Zinc</keyword>
<evidence type="ECO:0000256" key="6">
    <source>
        <dbReference type="SAM" id="MobiDB-lite"/>
    </source>
</evidence>
<keyword evidence="4 5" id="KW-0175">Coiled coil</keyword>
<dbReference type="GO" id="GO:0008270">
    <property type="term" value="F:zinc ion binding"/>
    <property type="evidence" value="ECO:0007669"/>
    <property type="project" value="UniProtKB-KW"/>
</dbReference>
<evidence type="ECO:0000259" key="7">
    <source>
        <dbReference type="Pfam" id="PF18112"/>
    </source>
</evidence>
<dbReference type="CDD" id="cd21965">
    <property type="entry name" value="Zn-C2H2_CALCOCO1_TAX1BP1_like"/>
    <property type="match status" value="1"/>
</dbReference>
<feature type="region of interest" description="Disordered" evidence="6">
    <location>
        <begin position="175"/>
        <end position="194"/>
    </location>
</feature>
<dbReference type="Pfam" id="PF18112">
    <property type="entry name" value="Zn-C2H2_12"/>
    <property type="match status" value="1"/>
</dbReference>
<reference evidence="8" key="1">
    <citation type="submission" date="2020-11" db="EMBL/GenBank/DDBJ databases">
        <authorList>
            <person name="Tran Van P."/>
        </authorList>
    </citation>
    <scope>NUCLEOTIDE SEQUENCE</scope>
</reference>
<keyword evidence="1" id="KW-0479">Metal-binding</keyword>
<dbReference type="AlphaFoldDB" id="A0A7R9JFD8"/>
<feature type="domain" description="UBZ1-type" evidence="7">
    <location>
        <begin position="204"/>
        <end position="230"/>
    </location>
</feature>
<keyword evidence="2" id="KW-0863">Zinc-finger</keyword>
<accession>A0A7R9JFD8</accession>
<evidence type="ECO:0000256" key="2">
    <source>
        <dbReference type="ARBA" id="ARBA00022771"/>
    </source>
</evidence>
<evidence type="ECO:0000256" key="5">
    <source>
        <dbReference type="SAM" id="Coils"/>
    </source>
</evidence>
<gene>
    <name evidence="8" type="ORF">TCMB3V08_LOCUS10729</name>
</gene>
<organism evidence="8">
    <name type="scientific">Timema californicum</name>
    <name type="common">California timema</name>
    <name type="synonym">Walking stick</name>
    <dbReference type="NCBI Taxonomy" id="61474"/>
    <lineage>
        <taxon>Eukaryota</taxon>
        <taxon>Metazoa</taxon>
        <taxon>Ecdysozoa</taxon>
        <taxon>Arthropoda</taxon>
        <taxon>Hexapoda</taxon>
        <taxon>Insecta</taxon>
        <taxon>Pterygota</taxon>
        <taxon>Neoptera</taxon>
        <taxon>Polyneoptera</taxon>
        <taxon>Phasmatodea</taxon>
        <taxon>Timematodea</taxon>
        <taxon>Timematoidea</taxon>
        <taxon>Timematidae</taxon>
        <taxon>Timema</taxon>
    </lineage>
</organism>
<evidence type="ECO:0000256" key="4">
    <source>
        <dbReference type="ARBA" id="ARBA00023054"/>
    </source>
</evidence>
<proteinExistence type="predicted"/>
<dbReference type="EMBL" id="OE187029">
    <property type="protein sequence ID" value="CAD7578188.1"/>
    <property type="molecule type" value="Genomic_DNA"/>
</dbReference>
<evidence type="ECO:0000256" key="3">
    <source>
        <dbReference type="ARBA" id="ARBA00022833"/>
    </source>
</evidence>
<sequence length="249" mass="28019">MVATENRQLWSRLSLLTEANQSLDGKEESLEEISSKLIKSILQEKSELEHQYAEMVELQSGASSFNVPNLGFGYLEDEEDTSIEEMAQHCDKLQVLKESLKTQQVMLRNAVNSLSKVTIGEMTCKQCREHSKVDPCPSSAQNIPETVDLGSPRSWGMAHPATYNEKIQRQLNQVAEPPSADGMEDFTTQLTPPNKPDLAPSICRMCPLCGKMYYATSTFEEFSEHVHSHFGEEDEEIDSVINNFEIINN</sequence>
<protein>
    <submittedName>
        <fullName evidence="8">(California timema) hypothetical protein</fullName>
    </submittedName>
</protein>
<evidence type="ECO:0000313" key="8">
    <source>
        <dbReference type="EMBL" id="CAD7578188.1"/>
    </source>
</evidence>
<evidence type="ECO:0000256" key="1">
    <source>
        <dbReference type="ARBA" id="ARBA00022723"/>
    </source>
</evidence>
<name>A0A7R9JFD8_TIMCA</name>
<feature type="coiled-coil region" evidence="5">
    <location>
        <begin position="16"/>
        <end position="58"/>
    </location>
</feature>
<dbReference type="InterPro" id="IPR041641">
    <property type="entry name" value="CALCOCO1/2_Zn_UBZ1"/>
</dbReference>